<evidence type="ECO:0000256" key="2">
    <source>
        <dbReference type="SAM" id="Phobius"/>
    </source>
</evidence>
<organism evidence="3 4">
    <name type="scientific">Actinomyces bowdenii</name>
    <dbReference type="NCBI Taxonomy" id="131109"/>
    <lineage>
        <taxon>Bacteria</taxon>
        <taxon>Bacillati</taxon>
        <taxon>Actinomycetota</taxon>
        <taxon>Actinomycetes</taxon>
        <taxon>Actinomycetales</taxon>
        <taxon>Actinomycetaceae</taxon>
        <taxon>Actinomyces</taxon>
    </lineage>
</organism>
<dbReference type="AlphaFoldDB" id="A0A3P1V782"/>
<reference evidence="3 4" key="1">
    <citation type="submission" date="2018-11" db="EMBL/GenBank/DDBJ databases">
        <title>Genomes From Bacteria Associated with the Canine Oral Cavity: a Test Case for Automated Genome-Based Taxonomic Assignment.</title>
        <authorList>
            <person name="Coil D.A."/>
            <person name="Jospin G."/>
            <person name="Darling A.E."/>
            <person name="Wallis C."/>
            <person name="Davis I.J."/>
            <person name="Harris S."/>
            <person name="Eisen J.A."/>
            <person name="Holcombe L.J."/>
            <person name="O'Flynn C."/>
        </authorList>
    </citation>
    <scope>NUCLEOTIDE SEQUENCE [LARGE SCALE GENOMIC DNA]</scope>
    <source>
        <strain evidence="3 4">OH5050</strain>
    </source>
</reference>
<accession>A0A3P1V782</accession>
<proteinExistence type="predicted"/>
<sequence>MTQYPGSQPFPQDPFQHVPDPPAAVPYPPPGAAVPPGAPYGPQAPYPYGPGVAAPRRPVPQGNMGPIILLVSGILTIVLAGALLAGSVVSLSRITSSFQPIAMDAPSLISLKASQSYALYTDTIFPPRCEVEAPDGSDVIVSTARTETAKSVIINDLHLNATFEADEAGTYTITCDTSASITGVRQAYVGHAASPSDIGGTVAGIIGGVLLGLVGLFLAVGGGIWWAVRSSARKRQQPLP</sequence>
<keyword evidence="2" id="KW-0472">Membrane</keyword>
<feature type="region of interest" description="Disordered" evidence="1">
    <location>
        <begin position="1"/>
        <end position="38"/>
    </location>
</feature>
<evidence type="ECO:0000313" key="4">
    <source>
        <dbReference type="Proteomes" id="UP000271272"/>
    </source>
</evidence>
<dbReference type="EMBL" id="RQZC01000008">
    <property type="protein sequence ID" value="RRD29360.1"/>
    <property type="molecule type" value="Genomic_DNA"/>
</dbReference>
<keyword evidence="4" id="KW-1185">Reference proteome</keyword>
<keyword evidence="2" id="KW-1133">Transmembrane helix</keyword>
<dbReference type="RefSeq" id="WP_124933742.1">
    <property type="nucleotide sequence ID" value="NZ_RQZC01000008.1"/>
</dbReference>
<name>A0A3P1V782_9ACTO</name>
<dbReference type="Proteomes" id="UP000271272">
    <property type="component" value="Unassembled WGS sequence"/>
</dbReference>
<comment type="caution">
    <text evidence="3">The sequence shown here is derived from an EMBL/GenBank/DDBJ whole genome shotgun (WGS) entry which is preliminary data.</text>
</comment>
<feature type="transmembrane region" description="Helical" evidence="2">
    <location>
        <begin position="205"/>
        <end position="228"/>
    </location>
</feature>
<keyword evidence="2" id="KW-0812">Transmembrane</keyword>
<feature type="compositionally biased region" description="Polar residues" evidence="1">
    <location>
        <begin position="1"/>
        <end position="10"/>
    </location>
</feature>
<evidence type="ECO:0000256" key="1">
    <source>
        <dbReference type="SAM" id="MobiDB-lite"/>
    </source>
</evidence>
<protein>
    <submittedName>
        <fullName evidence="3">Uncharacterized protein</fullName>
    </submittedName>
</protein>
<gene>
    <name evidence="3" type="ORF">EII10_06785</name>
</gene>
<evidence type="ECO:0000313" key="3">
    <source>
        <dbReference type="EMBL" id="RRD29360.1"/>
    </source>
</evidence>
<feature type="compositionally biased region" description="Pro residues" evidence="1">
    <location>
        <begin position="19"/>
        <end position="38"/>
    </location>
</feature>
<feature type="transmembrane region" description="Helical" evidence="2">
    <location>
        <begin position="67"/>
        <end position="89"/>
    </location>
</feature>